<feature type="compositionally biased region" description="Low complexity" evidence="8">
    <location>
        <begin position="283"/>
        <end position="293"/>
    </location>
</feature>
<dbReference type="PROSITE" id="PS00972">
    <property type="entry name" value="USP_1"/>
    <property type="match status" value="1"/>
</dbReference>
<dbReference type="InterPro" id="IPR018200">
    <property type="entry name" value="USP_CS"/>
</dbReference>
<evidence type="ECO:0000256" key="1">
    <source>
        <dbReference type="ARBA" id="ARBA00000707"/>
    </source>
</evidence>
<name>A0AAD4QDW0_9AGAM</name>
<dbReference type="InterPro" id="IPR036873">
    <property type="entry name" value="Rhodanese-like_dom_sf"/>
</dbReference>
<feature type="region of interest" description="Disordered" evidence="8">
    <location>
        <begin position="569"/>
        <end position="667"/>
    </location>
</feature>
<accession>A0AAD4QDW0</accession>
<feature type="domain" description="USP" evidence="10">
    <location>
        <begin position="820"/>
        <end position="1177"/>
    </location>
</feature>
<feature type="region of interest" description="Disordered" evidence="8">
    <location>
        <begin position="202"/>
        <end position="293"/>
    </location>
</feature>
<dbReference type="PROSITE" id="PS00973">
    <property type="entry name" value="USP_2"/>
    <property type="match status" value="1"/>
</dbReference>
<dbReference type="Gene3D" id="3.40.250.10">
    <property type="entry name" value="Rhodanese-like domain"/>
    <property type="match status" value="1"/>
</dbReference>
<dbReference type="InterPro" id="IPR028889">
    <property type="entry name" value="USP"/>
</dbReference>
<dbReference type="PROSITE" id="PS50235">
    <property type="entry name" value="USP_3"/>
    <property type="match status" value="1"/>
</dbReference>
<dbReference type="SUPFAM" id="SSF54001">
    <property type="entry name" value="Cysteine proteinases"/>
    <property type="match status" value="1"/>
</dbReference>
<comment type="catalytic activity">
    <reaction evidence="1">
        <text>Thiol-dependent hydrolysis of ester, thioester, amide, peptide and isopeptide bonds formed by the C-terminal Gly of ubiquitin (a 76-residue protein attached to proteins as an intracellular targeting signal).</text>
        <dbReference type="EC" id="3.4.19.12"/>
    </reaction>
</comment>
<keyword evidence="6" id="KW-0378">Hydrolase</keyword>
<dbReference type="GO" id="GO:0006508">
    <property type="term" value="P:proteolysis"/>
    <property type="evidence" value="ECO:0007669"/>
    <property type="project" value="UniProtKB-KW"/>
</dbReference>
<dbReference type="InterPro" id="IPR001394">
    <property type="entry name" value="Peptidase_C19_UCH"/>
</dbReference>
<feature type="region of interest" description="Disordered" evidence="8">
    <location>
        <begin position="1"/>
        <end position="35"/>
    </location>
</feature>
<evidence type="ECO:0000256" key="3">
    <source>
        <dbReference type="ARBA" id="ARBA00012759"/>
    </source>
</evidence>
<evidence type="ECO:0000313" key="11">
    <source>
        <dbReference type="EMBL" id="KAH8991712.1"/>
    </source>
</evidence>
<dbReference type="Pfam" id="PF00443">
    <property type="entry name" value="UCH"/>
    <property type="match status" value="1"/>
</dbReference>
<reference evidence="11" key="1">
    <citation type="submission" date="2022-01" db="EMBL/GenBank/DDBJ databases">
        <title>Comparative genomics reveals a dynamic genome evolution in the ectomycorrhizal milk-cap (Lactarius) mushrooms.</title>
        <authorList>
            <consortium name="DOE Joint Genome Institute"/>
            <person name="Lebreton A."/>
            <person name="Tang N."/>
            <person name="Kuo A."/>
            <person name="LaButti K."/>
            <person name="Drula E."/>
            <person name="Barry K."/>
            <person name="Clum A."/>
            <person name="Lipzen A."/>
            <person name="Mousain D."/>
            <person name="Ng V."/>
            <person name="Wang R."/>
            <person name="Wang X."/>
            <person name="Dai Y."/>
            <person name="Henrissat B."/>
            <person name="Grigoriev I.V."/>
            <person name="Guerin-Laguette A."/>
            <person name="Yu F."/>
            <person name="Martin F.M."/>
        </authorList>
    </citation>
    <scope>NUCLEOTIDE SEQUENCE</scope>
    <source>
        <strain evidence="11">QP</strain>
    </source>
</reference>
<dbReference type="GO" id="GO:0004843">
    <property type="term" value="F:cysteine-type deubiquitinase activity"/>
    <property type="evidence" value="ECO:0007669"/>
    <property type="project" value="UniProtKB-EC"/>
</dbReference>
<dbReference type="Proteomes" id="UP001201163">
    <property type="component" value="Unassembled WGS sequence"/>
</dbReference>
<feature type="compositionally biased region" description="Pro residues" evidence="8">
    <location>
        <begin position="569"/>
        <end position="583"/>
    </location>
</feature>
<keyword evidence="5" id="KW-0833">Ubl conjugation pathway</keyword>
<feature type="compositionally biased region" description="Basic and acidic residues" evidence="8">
    <location>
        <begin position="637"/>
        <end position="648"/>
    </location>
</feature>
<feature type="domain" description="Rhodanese" evidence="9">
    <location>
        <begin position="429"/>
        <end position="549"/>
    </location>
</feature>
<feature type="compositionally biased region" description="Low complexity" evidence="8">
    <location>
        <begin position="327"/>
        <end position="342"/>
    </location>
</feature>
<evidence type="ECO:0000256" key="2">
    <source>
        <dbReference type="ARBA" id="ARBA00009085"/>
    </source>
</evidence>
<evidence type="ECO:0000256" key="7">
    <source>
        <dbReference type="ARBA" id="ARBA00022807"/>
    </source>
</evidence>
<protein>
    <recommendedName>
        <fullName evidence="3">ubiquitinyl hydrolase 1</fullName>
        <ecNumber evidence="3">3.4.19.12</ecNumber>
    </recommendedName>
</protein>
<dbReference type="AlphaFoldDB" id="A0AAD4QDW0"/>
<evidence type="ECO:0000259" key="9">
    <source>
        <dbReference type="PROSITE" id="PS50206"/>
    </source>
</evidence>
<gene>
    <name evidence="11" type="ORF">EDB92DRAFT_2114478</name>
</gene>
<evidence type="ECO:0000313" key="12">
    <source>
        <dbReference type="Proteomes" id="UP001201163"/>
    </source>
</evidence>
<feature type="region of interest" description="Disordered" evidence="8">
    <location>
        <begin position="321"/>
        <end position="367"/>
    </location>
</feature>
<dbReference type="CDD" id="cd02674">
    <property type="entry name" value="Peptidase_C19R"/>
    <property type="match status" value="1"/>
</dbReference>
<keyword evidence="12" id="KW-1185">Reference proteome</keyword>
<dbReference type="PANTHER" id="PTHR21646:SF95">
    <property type="entry name" value="UBIQUITIN CARBOXYL-TERMINAL HYDROLASE 4-RELATED"/>
    <property type="match status" value="1"/>
</dbReference>
<feature type="compositionally biased region" description="Low complexity" evidence="8">
    <location>
        <begin position="15"/>
        <end position="31"/>
    </location>
</feature>
<dbReference type="InterPro" id="IPR050185">
    <property type="entry name" value="Ub_carboxyl-term_hydrolase"/>
</dbReference>
<feature type="compositionally biased region" description="Polar residues" evidence="8">
    <location>
        <begin position="700"/>
        <end position="714"/>
    </location>
</feature>
<feature type="compositionally biased region" description="Low complexity" evidence="8">
    <location>
        <begin position="247"/>
        <end position="262"/>
    </location>
</feature>
<dbReference type="EMBL" id="JAKELL010000025">
    <property type="protein sequence ID" value="KAH8991712.1"/>
    <property type="molecule type" value="Genomic_DNA"/>
</dbReference>
<evidence type="ECO:0000256" key="5">
    <source>
        <dbReference type="ARBA" id="ARBA00022786"/>
    </source>
</evidence>
<dbReference type="GO" id="GO:0016579">
    <property type="term" value="P:protein deubiquitination"/>
    <property type="evidence" value="ECO:0007669"/>
    <property type="project" value="InterPro"/>
</dbReference>
<keyword evidence="4" id="KW-0645">Protease</keyword>
<dbReference type="PANTHER" id="PTHR21646">
    <property type="entry name" value="UBIQUITIN CARBOXYL-TERMINAL HYDROLASE"/>
    <property type="match status" value="1"/>
</dbReference>
<proteinExistence type="inferred from homology"/>
<evidence type="ECO:0000256" key="6">
    <source>
        <dbReference type="ARBA" id="ARBA00022801"/>
    </source>
</evidence>
<comment type="similarity">
    <text evidence="2">Belongs to the peptidase C19 family.</text>
</comment>
<dbReference type="Gene3D" id="3.90.70.10">
    <property type="entry name" value="Cysteine proteinases"/>
    <property type="match status" value="1"/>
</dbReference>
<dbReference type="EC" id="3.4.19.12" evidence="3"/>
<comment type="caution">
    <text evidence="11">The sequence shown here is derived from an EMBL/GenBank/DDBJ whole genome shotgun (WGS) entry which is preliminary data.</text>
</comment>
<evidence type="ECO:0000256" key="4">
    <source>
        <dbReference type="ARBA" id="ARBA00022670"/>
    </source>
</evidence>
<dbReference type="InterPro" id="IPR001763">
    <property type="entry name" value="Rhodanese-like_dom"/>
</dbReference>
<evidence type="ECO:0000259" key="10">
    <source>
        <dbReference type="PROSITE" id="PS50235"/>
    </source>
</evidence>
<sequence length="1179" mass="129634">MPSVTILPPSPPTTFPSSSSSASSSLLNGSPRPFEDMSVSEIKERAIQQAQRASRGSSAISLIRSAKGQISLAQSCENAGDLKGALSAFTKAASLTQVFMDTADFKAESVPGKRGVLWKEFTEFQQREGSDLMQRAHAIESRLSQVERSAATQWVHFSPTLDFLHILSRLNGHHPSPPLENGVQKVSGGTIADRMRSLQDAGLSVSTTTKRVSREIPSTLSIPLSPTSTSSDSTRTIRNSLQSLGLSSPTSSHSTSSSSKVSSPPPPVHSFVSPSAFGPPSPTSSTSSSPRTSFLTPVEFSQAFPSIDELEEIDGRRAVADVEPRPDTSGSPDSKSSPWSGGTHPPGDHSPNIGTKSFPVLPVDLGTRPSSTPITPVVDHFASRPASPVKRTLGIRGSSSPLMPSAELHVKNMAGPRELHDYMYRHELKVLMLDVRTREAFDYEHIRGDAVVCIEPSVLLRDNVSGQTIEDSLTVAPRDEWVLFCNRDKFDLIAIYDDASETPGPPDAPLSRLERAIYETAFRKILKRVPVLLIGGLEAWKHEFGERELVVAEASVLPPALPPTEVFVPPSPRPQLPHVPRSPPGVSVTSPTLETFRALPPVPRNPPPVSDIRPPLPLPDNYPHRSFDQGPASPRLPEPRDLPSEPVRRLQRKPTMTRPPSVSSLNALPRTMSEGAQQASPTIPQALTNGTIQYPQTARTLVPHNSGSPFNGSAGSYGLASPPQASLYPSSLLRRRSEYHDQSQESLALSGAGFASRAPIDYPDLSAQHILRPPPVAAAPKERPRMHAHSFSVPATGPPPPTIPSEYPVTYWSDFQIGISGLKNLGNTCYMNSTIQCLSATVPFARFFTDGRWKSAVNMVNPLGTKGNIVRAFSGILHELWHGEMPYITPFQFRRSICLHASQFGGSEQHDSQEFLSFLLDGLHEDLNRILNKPTYEVTTSREEELEKLPQQIAGEQEWKIYRMRNDSIVVDFFQGQFRNQLECLTCRKTSTTYNSFMYLSLPIPSTKTSKVDIQQCLDAFVRTEVMEKSDAWNCPRCKTLRKATKTLSLSRLPPVLLIHFKRFSFKGPFTDKIEKHIDFPLKGLDLTNYMPPPLPPGVDRTGMQRYPPDDPRSQIPPYRYDLYAVTNHFGSLSSGHYTAFIASRGGWLYCDDSRVTPANAKEVVGKPAYVLYYKRVKA</sequence>
<feature type="compositionally biased region" description="Low complexity" evidence="8">
    <location>
        <begin position="216"/>
        <end position="238"/>
    </location>
</feature>
<organism evidence="11 12">
    <name type="scientific">Lactarius akahatsu</name>
    <dbReference type="NCBI Taxonomy" id="416441"/>
    <lineage>
        <taxon>Eukaryota</taxon>
        <taxon>Fungi</taxon>
        <taxon>Dikarya</taxon>
        <taxon>Basidiomycota</taxon>
        <taxon>Agaricomycotina</taxon>
        <taxon>Agaricomycetes</taxon>
        <taxon>Russulales</taxon>
        <taxon>Russulaceae</taxon>
        <taxon>Lactarius</taxon>
    </lineage>
</organism>
<dbReference type="SUPFAM" id="SSF52821">
    <property type="entry name" value="Rhodanese/Cell cycle control phosphatase"/>
    <property type="match status" value="1"/>
</dbReference>
<dbReference type="PROSITE" id="PS50206">
    <property type="entry name" value="RHODANESE_3"/>
    <property type="match status" value="1"/>
</dbReference>
<feature type="region of interest" description="Disordered" evidence="8">
    <location>
        <begin position="700"/>
        <end position="722"/>
    </location>
</feature>
<evidence type="ECO:0000256" key="8">
    <source>
        <dbReference type="SAM" id="MobiDB-lite"/>
    </source>
</evidence>
<feature type="compositionally biased region" description="Pro residues" evidence="8">
    <location>
        <begin position="600"/>
        <end position="620"/>
    </location>
</feature>
<keyword evidence="7" id="KW-0788">Thiol protease</keyword>
<dbReference type="InterPro" id="IPR038765">
    <property type="entry name" value="Papain-like_cys_pep_sf"/>
</dbReference>